<keyword evidence="10 19" id="KW-1133">Transmembrane helix</keyword>
<evidence type="ECO:0000256" key="7">
    <source>
        <dbReference type="ARBA" id="ARBA00022741"/>
    </source>
</evidence>
<feature type="active site" description="Proton acceptor" evidence="15">
    <location>
        <position position="72"/>
    </location>
</feature>
<dbReference type="GO" id="GO:0008654">
    <property type="term" value="P:phospholipid biosynthetic process"/>
    <property type="evidence" value="ECO:0007669"/>
    <property type="project" value="UniProtKB-KW"/>
</dbReference>
<feature type="binding site" evidence="16">
    <location>
        <position position="72"/>
    </location>
    <ligand>
        <name>substrate</name>
    </ligand>
</feature>
<accession>A0A6V6YUL4</accession>
<evidence type="ECO:0000256" key="18">
    <source>
        <dbReference type="PIRSR" id="PIRSR600829-4"/>
    </source>
</evidence>
<dbReference type="EMBL" id="CAIJDO010000088">
    <property type="protein sequence ID" value="CAD0002382.1"/>
    <property type="molecule type" value="Genomic_DNA"/>
</dbReference>
<feature type="transmembrane region" description="Helical" evidence="19">
    <location>
        <begin position="59"/>
        <end position="78"/>
    </location>
</feature>
<keyword evidence="11" id="KW-0443">Lipid metabolism</keyword>
<dbReference type="GO" id="GO:0005524">
    <property type="term" value="F:ATP binding"/>
    <property type="evidence" value="ECO:0007669"/>
    <property type="project" value="UniProtKB-KW"/>
</dbReference>
<evidence type="ECO:0000256" key="11">
    <source>
        <dbReference type="ARBA" id="ARBA00023098"/>
    </source>
</evidence>
<evidence type="ECO:0000256" key="9">
    <source>
        <dbReference type="ARBA" id="ARBA00022840"/>
    </source>
</evidence>
<evidence type="ECO:0000256" key="10">
    <source>
        <dbReference type="ARBA" id="ARBA00022989"/>
    </source>
</evidence>
<feature type="binding site" evidence="17">
    <location>
        <position position="19"/>
    </location>
    <ligand>
        <name>ATP</name>
        <dbReference type="ChEBI" id="CHEBI:30616"/>
    </ligand>
</feature>
<keyword evidence="7 17" id="KW-0547">Nucleotide-binding</keyword>
<feature type="binding site" evidence="17">
    <location>
        <position position="31"/>
    </location>
    <ligand>
        <name>ATP</name>
        <dbReference type="ChEBI" id="CHEBI:30616"/>
    </ligand>
</feature>
<comment type="subcellular location">
    <subcellularLocation>
        <location evidence="1">Cell membrane</location>
        <topology evidence="1">Multi-pass membrane protein</topology>
    </subcellularLocation>
</comment>
<keyword evidence="12 19" id="KW-0472">Membrane</keyword>
<keyword evidence="18" id="KW-0479">Metal-binding</keyword>
<dbReference type="AlphaFoldDB" id="A0A6V6YUL4"/>
<evidence type="ECO:0000256" key="14">
    <source>
        <dbReference type="ARBA" id="ARBA00023264"/>
    </source>
</evidence>
<keyword evidence="18" id="KW-0460">Magnesium</keyword>
<organism evidence="20 21">
    <name type="scientific">Flavobacterium chungangense</name>
    <dbReference type="NCBI Taxonomy" id="554283"/>
    <lineage>
        <taxon>Bacteria</taxon>
        <taxon>Pseudomonadati</taxon>
        <taxon>Bacteroidota</taxon>
        <taxon>Flavobacteriia</taxon>
        <taxon>Flavobacteriales</taxon>
        <taxon>Flavobacteriaceae</taxon>
        <taxon>Flavobacterium</taxon>
    </lineage>
</organism>
<name>A0A6V6YUL4_9FLAO</name>
<dbReference type="RefSeq" id="WP_031453679.1">
    <property type="nucleotide sequence ID" value="NZ_CAIJDO010000088.1"/>
</dbReference>
<feature type="transmembrane region" description="Helical" evidence="19">
    <location>
        <begin position="34"/>
        <end position="53"/>
    </location>
</feature>
<sequence length="124" mass="13827">MEFQKDNTFVKGRLKSVTYAFKGAVKLISTEHSVMVQFSLGILLTIAGFYFDISHEEWLFQIFAIGLVLSVEGLNTAVEKIADFIHPDYSKRIGFIKDIAAGAVFFAAMTAIVIGLIIYIPKFI</sequence>
<evidence type="ECO:0000256" key="2">
    <source>
        <dbReference type="ARBA" id="ARBA00005967"/>
    </source>
</evidence>
<dbReference type="PANTHER" id="PTHR34299">
    <property type="entry name" value="DIACYLGLYCEROL KINASE"/>
    <property type="match status" value="1"/>
</dbReference>
<evidence type="ECO:0000256" key="3">
    <source>
        <dbReference type="ARBA" id="ARBA00022475"/>
    </source>
</evidence>
<keyword evidence="21" id="KW-1185">Reference proteome</keyword>
<feature type="binding site" evidence="18">
    <location>
        <position position="79"/>
    </location>
    <ligand>
        <name>a divalent metal cation</name>
        <dbReference type="ChEBI" id="CHEBI:60240"/>
    </ligand>
</feature>
<dbReference type="CDD" id="cd14265">
    <property type="entry name" value="UDPK_IM_like"/>
    <property type="match status" value="1"/>
</dbReference>
<comment type="similarity">
    <text evidence="2">Belongs to the bacterial diacylglycerol kinase family.</text>
</comment>
<dbReference type="GO" id="GO:0016301">
    <property type="term" value="F:kinase activity"/>
    <property type="evidence" value="ECO:0007669"/>
    <property type="project" value="UniProtKB-KW"/>
</dbReference>
<feature type="transmembrane region" description="Helical" evidence="19">
    <location>
        <begin position="99"/>
        <end position="120"/>
    </location>
</feature>
<dbReference type="Pfam" id="PF01219">
    <property type="entry name" value="DAGK_prokar"/>
    <property type="match status" value="1"/>
</dbReference>
<evidence type="ECO:0000256" key="13">
    <source>
        <dbReference type="ARBA" id="ARBA00023209"/>
    </source>
</evidence>
<evidence type="ECO:0000256" key="16">
    <source>
        <dbReference type="PIRSR" id="PIRSR600829-2"/>
    </source>
</evidence>
<keyword evidence="8 20" id="KW-0418">Kinase</keyword>
<keyword evidence="4" id="KW-0444">Lipid biosynthesis</keyword>
<dbReference type="GO" id="GO:0005886">
    <property type="term" value="C:plasma membrane"/>
    <property type="evidence" value="ECO:0007669"/>
    <property type="project" value="UniProtKB-SubCell"/>
</dbReference>
<dbReference type="Proteomes" id="UP000556700">
    <property type="component" value="Unassembled WGS sequence"/>
</dbReference>
<comment type="caution">
    <text evidence="20">The sequence shown here is derived from an EMBL/GenBank/DDBJ whole genome shotgun (WGS) entry which is preliminary data.</text>
</comment>
<proteinExistence type="inferred from homology"/>
<comment type="cofactor">
    <cofactor evidence="18">
        <name>Mg(2+)</name>
        <dbReference type="ChEBI" id="CHEBI:18420"/>
    </cofactor>
    <text evidence="18">Mn(2+), Zn(2+), Cd(2+) and Co(2+) support activity to lesser extents.</text>
</comment>
<dbReference type="InterPro" id="IPR036945">
    <property type="entry name" value="DAGK_sf"/>
</dbReference>
<evidence type="ECO:0000256" key="15">
    <source>
        <dbReference type="PIRSR" id="PIRSR600829-1"/>
    </source>
</evidence>
<evidence type="ECO:0000256" key="1">
    <source>
        <dbReference type="ARBA" id="ARBA00004651"/>
    </source>
</evidence>
<keyword evidence="9 17" id="KW-0067">ATP-binding</keyword>
<protein>
    <submittedName>
        <fullName evidence="20">Diacylglycerol kinase</fullName>
    </submittedName>
</protein>
<evidence type="ECO:0000256" key="6">
    <source>
        <dbReference type="ARBA" id="ARBA00022692"/>
    </source>
</evidence>
<evidence type="ECO:0000313" key="20">
    <source>
        <dbReference type="EMBL" id="CAD0002382.1"/>
    </source>
</evidence>
<reference evidence="20 21" key="1">
    <citation type="submission" date="2020-06" db="EMBL/GenBank/DDBJ databases">
        <authorList>
            <person name="Criscuolo A."/>
        </authorList>
    </citation>
    <scope>NUCLEOTIDE SEQUENCE [LARGE SCALE GENOMIC DNA]</scope>
    <source>
        <strain evidence="21">CIP 110025</strain>
    </source>
</reference>
<keyword evidence="14" id="KW-1208">Phospholipid metabolism</keyword>
<evidence type="ECO:0000256" key="5">
    <source>
        <dbReference type="ARBA" id="ARBA00022679"/>
    </source>
</evidence>
<evidence type="ECO:0000256" key="4">
    <source>
        <dbReference type="ARBA" id="ARBA00022516"/>
    </source>
</evidence>
<dbReference type="InterPro" id="IPR000829">
    <property type="entry name" value="DAGK"/>
</dbReference>
<evidence type="ECO:0000256" key="19">
    <source>
        <dbReference type="SAM" id="Phobius"/>
    </source>
</evidence>
<dbReference type="Gene3D" id="1.10.287.3610">
    <property type="match status" value="1"/>
</dbReference>
<keyword evidence="6 19" id="KW-0812">Transmembrane</keyword>
<gene>
    <name evidence="20" type="ORF">FLACHUCJ7_00949</name>
</gene>
<feature type="binding site" evidence="17">
    <location>
        <position position="79"/>
    </location>
    <ligand>
        <name>ATP</name>
        <dbReference type="ChEBI" id="CHEBI:30616"/>
    </ligand>
</feature>
<evidence type="ECO:0000256" key="12">
    <source>
        <dbReference type="ARBA" id="ARBA00023136"/>
    </source>
</evidence>
<keyword evidence="3" id="KW-1003">Cell membrane</keyword>
<evidence type="ECO:0000256" key="8">
    <source>
        <dbReference type="ARBA" id="ARBA00022777"/>
    </source>
</evidence>
<keyword evidence="13" id="KW-0594">Phospholipid biosynthesis</keyword>
<dbReference type="GO" id="GO:0046872">
    <property type="term" value="F:metal ion binding"/>
    <property type="evidence" value="ECO:0007669"/>
    <property type="project" value="UniProtKB-KW"/>
</dbReference>
<dbReference type="PANTHER" id="PTHR34299:SF1">
    <property type="entry name" value="DIACYLGLYCEROL KINASE"/>
    <property type="match status" value="1"/>
</dbReference>
<keyword evidence="5" id="KW-0808">Transferase</keyword>
<dbReference type="InterPro" id="IPR033717">
    <property type="entry name" value="UDPK"/>
</dbReference>
<evidence type="ECO:0000256" key="17">
    <source>
        <dbReference type="PIRSR" id="PIRSR600829-3"/>
    </source>
</evidence>
<feature type="binding site" evidence="17">
    <location>
        <begin position="97"/>
        <end position="98"/>
    </location>
    <ligand>
        <name>ATP</name>
        <dbReference type="ChEBI" id="CHEBI:30616"/>
    </ligand>
</feature>
<evidence type="ECO:0000313" key="21">
    <source>
        <dbReference type="Proteomes" id="UP000556700"/>
    </source>
</evidence>
<feature type="binding site" evidence="18">
    <location>
        <position position="31"/>
    </location>
    <ligand>
        <name>a divalent metal cation</name>
        <dbReference type="ChEBI" id="CHEBI:60240"/>
    </ligand>
</feature>